<keyword evidence="3 8" id="KW-1133">Transmembrane helix</keyword>
<dbReference type="Proteomes" id="UP000270626">
    <property type="component" value="Unassembled WGS sequence"/>
</dbReference>
<dbReference type="GO" id="GO:0007165">
    <property type="term" value="P:signal transduction"/>
    <property type="evidence" value="ECO:0007669"/>
    <property type="project" value="UniProtKB-KW"/>
</dbReference>
<evidence type="ECO:0000313" key="11">
    <source>
        <dbReference type="Proteomes" id="UP000270626"/>
    </source>
</evidence>
<evidence type="ECO:0000256" key="1">
    <source>
        <dbReference type="ARBA" id="ARBA00004141"/>
    </source>
</evidence>
<dbReference type="PROSITE" id="PS50111">
    <property type="entry name" value="CHEMOTAXIS_TRANSDUC_2"/>
    <property type="match status" value="1"/>
</dbReference>
<evidence type="ECO:0000256" key="6">
    <source>
        <dbReference type="ARBA" id="ARBA00029447"/>
    </source>
</evidence>
<name>A0A495VRF4_9RHOO</name>
<evidence type="ECO:0000256" key="8">
    <source>
        <dbReference type="SAM" id="Phobius"/>
    </source>
</evidence>
<keyword evidence="11" id="KW-1185">Reference proteome</keyword>
<dbReference type="OrthoDB" id="9763018at2"/>
<protein>
    <submittedName>
        <fullName evidence="10">Methyl-accepting chemotaxis protein</fullName>
    </submittedName>
</protein>
<evidence type="ECO:0000256" key="4">
    <source>
        <dbReference type="ARBA" id="ARBA00023136"/>
    </source>
</evidence>
<reference evidence="10 11" key="1">
    <citation type="submission" date="2018-10" db="EMBL/GenBank/DDBJ databases">
        <title>Genomic Encyclopedia of Type Strains, Phase IV (KMG-IV): sequencing the most valuable type-strain genomes for metagenomic binning, comparative biology and taxonomic classification.</title>
        <authorList>
            <person name="Goeker M."/>
        </authorList>
    </citation>
    <scope>NUCLEOTIDE SEQUENCE [LARGE SCALE GENOMIC DNA]</scope>
    <source>
        <strain evidence="10 11">DSM 23841</strain>
    </source>
</reference>
<dbReference type="SUPFAM" id="SSF103190">
    <property type="entry name" value="Sensory domain-like"/>
    <property type="match status" value="1"/>
</dbReference>
<keyword evidence="5 7" id="KW-0807">Transducer</keyword>
<dbReference type="GO" id="GO:0006935">
    <property type="term" value="P:chemotaxis"/>
    <property type="evidence" value="ECO:0007669"/>
    <property type="project" value="UniProtKB-ARBA"/>
</dbReference>
<dbReference type="RefSeq" id="WP_121458768.1">
    <property type="nucleotide sequence ID" value="NZ_RBXP01000016.1"/>
</dbReference>
<comment type="subcellular location">
    <subcellularLocation>
        <location evidence="1">Membrane</location>
        <topology evidence="1">Multi-pass membrane protein</topology>
    </subcellularLocation>
</comment>
<evidence type="ECO:0000259" key="9">
    <source>
        <dbReference type="PROSITE" id="PS50111"/>
    </source>
</evidence>
<keyword evidence="2 8" id="KW-0812">Transmembrane</keyword>
<evidence type="ECO:0000256" key="7">
    <source>
        <dbReference type="PROSITE-ProRule" id="PRU00284"/>
    </source>
</evidence>
<dbReference type="EMBL" id="RBXP01000016">
    <property type="protein sequence ID" value="RKT51247.1"/>
    <property type="molecule type" value="Genomic_DNA"/>
</dbReference>
<gene>
    <name evidence="10" type="ORF">DFR40_2460</name>
</gene>
<evidence type="ECO:0000256" key="3">
    <source>
        <dbReference type="ARBA" id="ARBA00022989"/>
    </source>
</evidence>
<proteinExistence type="inferred from homology"/>
<dbReference type="SMART" id="SM00283">
    <property type="entry name" value="MA"/>
    <property type="match status" value="1"/>
</dbReference>
<feature type="domain" description="Methyl-accepting transducer" evidence="9">
    <location>
        <begin position="372"/>
        <end position="608"/>
    </location>
</feature>
<dbReference type="AlphaFoldDB" id="A0A495VRF4"/>
<keyword evidence="4 8" id="KW-0472">Membrane</keyword>
<dbReference type="SUPFAM" id="SSF58104">
    <property type="entry name" value="Methyl-accepting chemotaxis protein (MCP) signaling domain"/>
    <property type="match status" value="1"/>
</dbReference>
<comment type="similarity">
    <text evidence="6">Belongs to the methyl-accepting chemotaxis (MCP) protein family.</text>
</comment>
<dbReference type="InterPro" id="IPR033462">
    <property type="entry name" value="Cache_3-Cache_2"/>
</dbReference>
<evidence type="ECO:0000256" key="5">
    <source>
        <dbReference type="ARBA" id="ARBA00023224"/>
    </source>
</evidence>
<feature type="transmembrane region" description="Helical" evidence="8">
    <location>
        <begin position="12"/>
        <end position="32"/>
    </location>
</feature>
<dbReference type="GO" id="GO:0016020">
    <property type="term" value="C:membrane"/>
    <property type="evidence" value="ECO:0007669"/>
    <property type="project" value="UniProtKB-SubCell"/>
</dbReference>
<comment type="caution">
    <text evidence="10">The sequence shown here is derived from an EMBL/GenBank/DDBJ whole genome shotgun (WGS) entry which is preliminary data.</text>
</comment>
<dbReference type="InterPro" id="IPR029151">
    <property type="entry name" value="Sensor-like_sf"/>
</dbReference>
<evidence type="ECO:0000313" key="10">
    <source>
        <dbReference type="EMBL" id="RKT51247.1"/>
    </source>
</evidence>
<dbReference type="CDD" id="cd11386">
    <property type="entry name" value="MCP_signal"/>
    <property type="match status" value="1"/>
</dbReference>
<accession>A0A495VRF4</accession>
<sequence>MIFGNSLQARFIVPVSTFIVVLVLGGALFFAAQENRRIGEEMAIDANDHSASAQQILGVTDTLVGAQTQAAMRLLIERGQALGPATLGDKVKVKDREVANLLLGGRPQANVYDLVDGVVKVVGGTATLFVRDGDDFVRISTNVKRDDQRAIGTVLDPKGRAIAAIREGKAFYGVVDILGNPFLTGYEPIRDSQGKTIGIWYVGYKIDMAALQQAVEKTRLLDSGFLAILDNHGKVRFRSAHASDEQIAKVLADDSGWFVKRSTFPAWQFEVVTAYPAAEVEQISRQRMLAIISVGVLACIVLIAMMFVMLRRMVLLPLGGEPTEAAAAAGRIAAGDLATPIPRRYGGDDTLLAAMSRMQGSLVEIVRHIHQGAADLNAASENLATMADNVSRGVSQQNDATAAIAATLEEITVSIRHVSDSAAVVNAKAGDAGTLAEAGNQTVAAAVGEMQRSAESVNQSATRVERLGEGSRQITAIVNVIKEIADQTNLLALNAAIEAARAGEQGRGFAVVADEVRKLAERTAASTQEITGMIAEIQSTTGAVIDGIEDGAGRVNASVDRAVEAGTSMARIHSATSAVVEAVGEISSALREQSAASEVIARNVEQVAIMNEENTVSVRSVVDDAHRLQALAARLKESVGSFRV</sequence>
<dbReference type="Pfam" id="PF00015">
    <property type="entry name" value="MCPsignal"/>
    <property type="match status" value="1"/>
</dbReference>
<dbReference type="InterPro" id="IPR004089">
    <property type="entry name" value="MCPsignal_dom"/>
</dbReference>
<dbReference type="PANTHER" id="PTHR32089:SF119">
    <property type="entry name" value="METHYL-ACCEPTING CHEMOTAXIS PROTEIN CTPL"/>
    <property type="match status" value="1"/>
</dbReference>
<dbReference type="FunFam" id="1.10.287.950:FF:000001">
    <property type="entry name" value="Methyl-accepting chemotaxis sensory transducer"/>
    <property type="match status" value="1"/>
</dbReference>
<feature type="transmembrane region" description="Helical" evidence="8">
    <location>
        <begin position="289"/>
        <end position="310"/>
    </location>
</feature>
<evidence type="ECO:0000256" key="2">
    <source>
        <dbReference type="ARBA" id="ARBA00022692"/>
    </source>
</evidence>
<dbReference type="Gene3D" id="1.10.287.950">
    <property type="entry name" value="Methyl-accepting chemotaxis protein"/>
    <property type="match status" value="1"/>
</dbReference>
<dbReference type="PANTHER" id="PTHR32089">
    <property type="entry name" value="METHYL-ACCEPTING CHEMOTAXIS PROTEIN MCPB"/>
    <property type="match status" value="1"/>
</dbReference>
<organism evidence="10 11">
    <name type="scientific">Azonexus fungiphilus</name>
    <dbReference type="NCBI Taxonomy" id="146940"/>
    <lineage>
        <taxon>Bacteria</taxon>
        <taxon>Pseudomonadati</taxon>
        <taxon>Pseudomonadota</taxon>
        <taxon>Betaproteobacteria</taxon>
        <taxon>Rhodocyclales</taxon>
        <taxon>Azonexaceae</taxon>
        <taxon>Azonexus</taxon>
    </lineage>
</organism>
<dbReference type="Pfam" id="PF17201">
    <property type="entry name" value="Cache_3-Cache_2"/>
    <property type="match status" value="1"/>
</dbReference>